<name>A0A178A5Q9_9BACI</name>
<evidence type="ECO:0000313" key="4">
    <source>
        <dbReference type="Proteomes" id="UP000077881"/>
    </source>
</evidence>
<keyword evidence="1" id="KW-0812">Transmembrane</keyword>
<protein>
    <submittedName>
        <fullName evidence="3">S-layer domain-containing protein</fullName>
    </submittedName>
</protein>
<dbReference type="STRING" id="217031.ABB05_02160"/>
<accession>A0A178A5Q9</accession>
<dbReference type="AlphaFoldDB" id="A0A178A5Q9"/>
<dbReference type="RefSeq" id="WP_057981614.1">
    <property type="nucleotide sequence ID" value="NZ_LDJR01000011.1"/>
</dbReference>
<reference evidence="3 4" key="1">
    <citation type="submission" date="2015-05" db="EMBL/GenBank/DDBJ databases">
        <title>Comparison of genome.</title>
        <authorList>
            <person name="Zheng Z."/>
            <person name="Sun M."/>
        </authorList>
    </citation>
    <scope>NUCLEOTIDE SEQUENCE [LARGE SCALE GENOMIC DNA]</scope>
    <source>
        <strain evidence="3 4">G25-74</strain>
    </source>
</reference>
<feature type="transmembrane region" description="Helical" evidence="1">
    <location>
        <begin position="360"/>
        <end position="380"/>
    </location>
</feature>
<organism evidence="3 4">
    <name type="scientific">Lederbergia galactosidilytica</name>
    <dbReference type="NCBI Taxonomy" id="217031"/>
    <lineage>
        <taxon>Bacteria</taxon>
        <taxon>Bacillati</taxon>
        <taxon>Bacillota</taxon>
        <taxon>Bacilli</taxon>
        <taxon>Bacillales</taxon>
        <taxon>Bacillaceae</taxon>
        <taxon>Lederbergia</taxon>
    </lineage>
</organism>
<feature type="domain" description="Alpha-galactosidase NEW3" evidence="2">
    <location>
        <begin position="44"/>
        <end position="122"/>
    </location>
</feature>
<dbReference type="InterPro" id="IPR013783">
    <property type="entry name" value="Ig-like_fold"/>
</dbReference>
<evidence type="ECO:0000259" key="2">
    <source>
        <dbReference type="Pfam" id="PF10633"/>
    </source>
</evidence>
<keyword evidence="1" id="KW-1133">Transmembrane helix</keyword>
<keyword evidence="1" id="KW-0472">Membrane</keyword>
<dbReference type="Proteomes" id="UP000077881">
    <property type="component" value="Unassembled WGS sequence"/>
</dbReference>
<dbReference type="PATRIC" id="fig|217031.6.peg.471"/>
<sequence>MFKRRFISLLAIAIIVVGAILPLDRAFAMDNISLFSAYTGITASPGEKTKYDVDVINNGSSIQTMSFSMEGLPKGWDYSISSNGTNIQELSVKGNSETPITVEITVPLDADKGDHEFQLVATDGNSPSSVPLSISVKEQGSLKSELTTDQANLEGHADSTFSYTVTLNNKTKEAQSYTLSSSVKDGWLVRFLSDSNSVTSVSLEPNTSVDITVEAIPPQNIEADTYEIPITAATNDSSSELKLEAVVTGSYDVEISTKSEVLSDTINAGSDKTIELVVKNTGTSPLVDIELTAETPSNWETEFDESTIAELEPGKSKTIKAKVAAPKDAIAGDYVTTFSATADQASADATFRMSVETSTLWGFVAILIIAGVVVGLYLIIRKYGRR</sequence>
<keyword evidence="4" id="KW-1185">Reference proteome</keyword>
<dbReference type="PANTHER" id="PTHR39198:SF1">
    <property type="entry name" value="ALPHA-GALACTOSIDASE NEW3 DOMAIN-CONTAINING PROTEIN"/>
    <property type="match status" value="1"/>
</dbReference>
<dbReference type="OrthoDB" id="8631677at2"/>
<comment type="caution">
    <text evidence="3">The sequence shown here is derived from an EMBL/GenBank/DDBJ whole genome shotgun (WGS) entry which is preliminary data.</text>
</comment>
<dbReference type="Gene3D" id="2.60.40.10">
    <property type="entry name" value="Immunoglobulins"/>
    <property type="match status" value="3"/>
</dbReference>
<evidence type="ECO:0000313" key="3">
    <source>
        <dbReference type="EMBL" id="OAK75527.1"/>
    </source>
</evidence>
<dbReference type="PANTHER" id="PTHR39198">
    <property type="entry name" value="HYPOTHETICAL MEMBRANE PROTEIN, CONSERVED"/>
    <property type="match status" value="1"/>
</dbReference>
<gene>
    <name evidence="3" type="ORF">ABB05_02160</name>
</gene>
<dbReference type="InterPro" id="IPR018905">
    <property type="entry name" value="A-galactase_NEW3"/>
</dbReference>
<evidence type="ECO:0000256" key="1">
    <source>
        <dbReference type="SAM" id="Phobius"/>
    </source>
</evidence>
<dbReference type="Pfam" id="PF10633">
    <property type="entry name" value="NPCBM_assoc"/>
    <property type="match status" value="2"/>
</dbReference>
<dbReference type="EMBL" id="LDJR01000011">
    <property type="protein sequence ID" value="OAK75527.1"/>
    <property type="molecule type" value="Genomic_DNA"/>
</dbReference>
<feature type="domain" description="Alpha-galactosidase NEW3" evidence="2">
    <location>
        <begin position="267"/>
        <end position="341"/>
    </location>
</feature>
<proteinExistence type="predicted"/>